<dbReference type="Proteomes" id="UP001181693">
    <property type="component" value="Unassembled WGS sequence"/>
</dbReference>
<accession>A0AAV3ARJ8</accession>
<evidence type="ECO:0000313" key="1">
    <source>
        <dbReference type="EMBL" id="DBA34064.1"/>
    </source>
</evidence>
<comment type="caution">
    <text evidence="1">The sequence shown here is derived from an EMBL/GenBank/DDBJ whole genome shotgun (WGS) entry which is preliminary data.</text>
</comment>
<dbReference type="EMBL" id="DYDO01000001">
    <property type="protein sequence ID" value="DBA34064.1"/>
    <property type="molecule type" value="Genomic_DNA"/>
</dbReference>
<evidence type="ECO:0000313" key="2">
    <source>
        <dbReference type="Proteomes" id="UP001181693"/>
    </source>
</evidence>
<gene>
    <name evidence="1" type="ORF">GDO54_001667</name>
</gene>
<sequence>MHVICKALLFLSKVKIKPTPFISQASEKWLRNKRSVARLDFYIYIYEIFCHVLFYNMPNLYCPDLVFIYFYMNLCPEYAL</sequence>
<keyword evidence="2" id="KW-1185">Reference proteome</keyword>
<dbReference type="AlphaFoldDB" id="A0AAV3ARJ8"/>
<name>A0AAV3ARJ8_PYXAD</name>
<protein>
    <submittedName>
        <fullName evidence="1">Uncharacterized protein</fullName>
    </submittedName>
</protein>
<proteinExistence type="predicted"/>
<reference evidence="1" key="1">
    <citation type="thesis" date="2020" institute="ProQuest LLC" country="789 East Eisenhower Parkway, Ann Arbor, MI, USA">
        <title>Comparative Genomics and Chromosome Evolution.</title>
        <authorList>
            <person name="Mudd A.B."/>
        </authorList>
    </citation>
    <scope>NUCLEOTIDE SEQUENCE</scope>
    <source>
        <strain evidence="1">1538</strain>
        <tissue evidence="1">Blood</tissue>
    </source>
</reference>
<organism evidence="1 2">
    <name type="scientific">Pyxicephalus adspersus</name>
    <name type="common">African bullfrog</name>
    <dbReference type="NCBI Taxonomy" id="30357"/>
    <lineage>
        <taxon>Eukaryota</taxon>
        <taxon>Metazoa</taxon>
        <taxon>Chordata</taxon>
        <taxon>Craniata</taxon>
        <taxon>Vertebrata</taxon>
        <taxon>Euteleostomi</taxon>
        <taxon>Amphibia</taxon>
        <taxon>Batrachia</taxon>
        <taxon>Anura</taxon>
        <taxon>Neobatrachia</taxon>
        <taxon>Ranoidea</taxon>
        <taxon>Pyxicephalidae</taxon>
        <taxon>Pyxicephalinae</taxon>
        <taxon>Pyxicephalus</taxon>
    </lineage>
</organism>